<comment type="caution">
    <text evidence="4">Lacks conserved residue(s) required for the propagation of feature annotation.</text>
</comment>
<keyword evidence="6" id="KW-1185">Reference proteome</keyword>
<dbReference type="PANTHER" id="PTHR43213">
    <property type="entry name" value="BIFUNCTIONAL DTTP/UTP PYROPHOSPHATASE/METHYLTRANSFERASE PROTEIN-RELATED"/>
    <property type="match status" value="1"/>
</dbReference>
<keyword evidence="3 4" id="KW-0546">Nucleotide metabolism</keyword>
<dbReference type="NCBIfam" id="TIGR00172">
    <property type="entry name" value="maf"/>
    <property type="match status" value="1"/>
</dbReference>
<comment type="cofactor">
    <cofactor evidence="1 4">
        <name>a divalent metal cation</name>
        <dbReference type="ChEBI" id="CHEBI:60240"/>
    </cofactor>
</comment>
<organism evidence="5 6">
    <name type="scientific">Amphritea pacifica</name>
    <dbReference type="NCBI Taxonomy" id="2811233"/>
    <lineage>
        <taxon>Bacteria</taxon>
        <taxon>Pseudomonadati</taxon>
        <taxon>Pseudomonadota</taxon>
        <taxon>Gammaproteobacteria</taxon>
        <taxon>Oceanospirillales</taxon>
        <taxon>Oceanospirillaceae</taxon>
        <taxon>Amphritea</taxon>
    </lineage>
</organism>
<comment type="caution">
    <text evidence="5">The sequence shown here is derived from an EMBL/GenBank/DDBJ whole genome shotgun (WGS) entry which is preliminary data.</text>
</comment>
<dbReference type="InterPro" id="IPR003697">
    <property type="entry name" value="Maf-like"/>
</dbReference>
<dbReference type="Pfam" id="PF02545">
    <property type="entry name" value="Maf"/>
    <property type="match status" value="1"/>
</dbReference>
<dbReference type="EC" id="3.6.1.9" evidence="4"/>
<dbReference type="EMBL" id="JAFFZP010000027">
    <property type="protein sequence ID" value="MBN0988793.1"/>
    <property type="molecule type" value="Genomic_DNA"/>
</dbReference>
<dbReference type="PIRSF" id="PIRSF006305">
    <property type="entry name" value="Maf"/>
    <property type="match status" value="1"/>
</dbReference>
<evidence type="ECO:0000256" key="2">
    <source>
        <dbReference type="ARBA" id="ARBA00022801"/>
    </source>
</evidence>
<reference evidence="5 6" key="1">
    <citation type="submission" date="2021-02" db="EMBL/GenBank/DDBJ databases">
        <title>A novel species of genus Amphritea isolated from a fishpond in China.</title>
        <authorList>
            <person name="Lu H."/>
        </authorList>
    </citation>
    <scope>NUCLEOTIDE SEQUENCE [LARGE SCALE GENOMIC DNA]</scope>
    <source>
        <strain evidence="5 6">RP18W</strain>
    </source>
</reference>
<protein>
    <recommendedName>
        <fullName evidence="4">dTTP/UTP pyrophosphatase</fullName>
        <shortName evidence="4">dTTPase/UTPase</shortName>
        <ecNumber evidence="4">3.6.1.9</ecNumber>
    </recommendedName>
    <alternativeName>
        <fullName evidence="4">Nucleoside triphosphate pyrophosphatase</fullName>
    </alternativeName>
    <alternativeName>
        <fullName evidence="4">Nucleotide pyrophosphatase</fullName>
        <shortName evidence="4">Nucleotide PPase</shortName>
    </alternativeName>
</protein>
<feature type="site" description="Important for substrate specificity" evidence="4">
    <location>
        <position position="49"/>
    </location>
</feature>
<evidence type="ECO:0000313" key="6">
    <source>
        <dbReference type="Proteomes" id="UP000760472"/>
    </source>
</evidence>
<name>A0ABS2WAQ8_9GAMM</name>
<dbReference type="PANTHER" id="PTHR43213:SF5">
    <property type="entry name" value="BIFUNCTIONAL DTTP_UTP PYROPHOSPHATASE_METHYLTRANSFERASE PROTEIN-RELATED"/>
    <property type="match status" value="1"/>
</dbReference>
<dbReference type="InterPro" id="IPR029001">
    <property type="entry name" value="ITPase-like_fam"/>
</dbReference>
<dbReference type="Proteomes" id="UP000760472">
    <property type="component" value="Unassembled WGS sequence"/>
</dbReference>
<sequence length="228" mass="24092">MTDSDYPDTKITEIKKTAADSSAPECGGVLNGALANRPPQLVLASASPRRAELLQQIGVSCSVRPVDIPEVVGQGEQPQQFVARLAREKACAGLADAAEGAIVLGADTVVVSDGMILGKPVNREDALVMLQQLSGSRHRVMTAVAVTNRERILSQVVTTEVEFRTLSRAQCERYWDTGEPCDKAGAYGIQGLGAVFVASINGSYSAVVGLPLAETAALLEKFGIPVWQ</sequence>
<keyword evidence="4" id="KW-0963">Cytoplasm</keyword>
<dbReference type="CDD" id="cd00555">
    <property type="entry name" value="Maf"/>
    <property type="match status" value="1"/>
</dbReference>
<proteinExistence type="inferred from homology"/>
<comment type="catalytic activity">
    <reaction evidence="4">
        <text>UTP + H2O = UMP + diphosphate + H(+)</text>
        <dbReference type="Rhea" id="RHEA:29395"/>
        <dbReference type="ChEBI" id="CHEBI:15377"/>
        <dbReference type="ChEBI" id="CHEBI:15378"/>
        <dbReference type="ChEBI" id="CHEBI:33019"/>
        <dbReference type="ChEBI" id="CHEBI:46398"/>
        <dbReference type="ChEBI" id="CHEBI:57865"/>
        <dbReference type="EC" id="3.6.1.9"/>
    </reaction>
</comment>
<keyword evidence="2 4" id="KW-0378">Hydrolase</keyword>
<evidence type="ECO:0000256" key="1">
    <source>
        <dbReference type="ARBA" id="ARBA00001968"/>
    </source>
</evidence>
<comment type="function">
    <text evidence="4">Nucleoside triphosphate pyrophosphatase that hydrolyzes dTTP and UTP. May have a dual role in cell division arrest and in preventing the incorporation of modified nucleotides into cellular nucleic acids.</text>
</comment>
<feature type="site" description="Important for substrate specificity" evidence="4">
    <location>
        <position position="108"/>
    </location>
</feature>
<comment type="catalytic activity">
    <reaction evidence="4">
        <text>dTTP + H2O = dTMP + diphosphate + H(+)</text>
        <dbReference type="Rhea" id="RHEA:28534"/>
        <dbReference type="ChEBI" id="CHEBI:15377"/>
        <dbReference type="ChEBI" id="CHEBI:15378"/>
        <dbReference type="ChEBI" id="CHEBI:33019"/>
        <dbReference type="ChEBI" id="CHEBI:37568"/>
        <dbReference type="ChEBI" id="CHEBI:63528"/>
        <dbReference type="EC" id="3.6.1.9"/>
    </reaction>
</comment>
<dbReference type="HAMAP" id="MF_00528">
    <property type="entry name" value="Maf"/>
    <property type="match status" value="1"/>
</dbReference>
<dbReference type="RefSeq" id="WP_205214016.1">
    <property type="nucleotide sequence ID" value="NZ_JAFFZP010000027.1"/>
</dbReference>
<accession>A0ABS2WAQ8</accession>
<evidence type="ECO:0000313" key="5">
    <source>
        <dbReference type="EMBL" id="MBN0988793.1"/>
    </source>
</evidence>
<feature type="site" description="Important for substrate specificity" evidence="4">
    <location>
        <position position="190"/>
    </location>
</feature>
<evidence type="ECO:0000256" key="4">
    <source>
        <dbReference type="HAMAP-Rule" id="MF_00528"/>
    </source>
</evidence>
<comment type="similarity">
    <text evidence="4">Belongs to the Maf family. YhdE subfamily.</text>
</comment>
<feature type="active site" description="Proton acceptor" evidence="4">
    <location>
        <position position="107"/>
    </location>
</feature>
<dbReference type="Gene3D" id="3.90.950.10">
    <property type="match status" value="1"/>
</dbReference>
<gene>
    <name evidence="5" type="primary">maf</name>
    <name evidence="5" type="ORF">JW498_15590</name>
</gene>
<dbReference type="SUPFAM" id="SSF52972">
    <property type="entry name" value="ITPase-like"/>
    <property type="match status" value="1"/>
</dbReference>
<comment type="subcellular location">
    <subcellularLocation>
        <location evidence="4">Cytoplasm</location>
    </subcellularLocation>
</comment>
<evidence type="ECO:0000256" key="3">
    <source>
        <dbReference type="ARBA" id="ARBA00023080"/>
    </source>
</evidence>